<comment type="caution">
    <text evidence="2">The sequence shown here is derived from an EMBL/GenBank/DDBJ whole genome shotgun (WGS) entry which is preliminary data.</text>
</comment>
<accession>A0ABW5N9V8</accession>
<feature type="domain" description="PKD-like" evidence="1">
    <location>
        <begin position="246"/>
        <end position="279"/>
    </location>
</feature>
<feature type="domain" description="PKD-like" evidence="1">
    <location>
        <begin position="150"/>
        <end position="236"/>
    </location>
</feature>
<evidence type="ECO:0000313" key="3">
    <source>
        <dbReference type="Proteomes" id="UP001597459"/>
    </source>
</evidence>
<sequence length="279" mass="28890">TTINDVLTNTSGTDQTVTYTVTPSGSNGCTADAYTVTVTVQPEPTLDATDLTNTSCSDVALSRDLTLDVTETGTTFTWIAADNANVTGESTSLQTTTTINDVLTNTSGTDQTVTYTVTPSGSNGCTADAYTVTVTVQPEPTLDATDLTNTSCSDVALSRDLTLDVTETGTTFTWIAADNANVTGESTSLQTTTTINDVLTNTSGTDQTVTYTVTPSGSNGCTADAYTVTVTVQPEPTLDATDLTNTSCSDVALSRDLTLDVTETGTTFTWIAADNANVT</sequence>
<feature type="domain" description="PKD-like" evidence="1">
    <location>
        <begin position="1"/>
        <end position="44"/>
    </location>
</feature>
<dbReference type="Pfam" id="PF19406">
    <property type="entry name" value="PKD_5"/>
    <property type="match status" value="4"/>
</dbReference>
<protein>
    <submittedName>
        <fullName evidence="2">PKD-like domain-containing protein</fullName>
    </submittedName>
</protein>
<feature type="non-terminal residue" evidence="2">
    <location>
        <position position="1"/>
    </location>
</feature>
<proteinExistence type="predicted"/>
<keyword evidence="3" id="KW-1185">Reference proteome</keyword>
<gene>
    <name evidence="2" type="ORF">ACFSTE_14350</name>
</gene>
<dbReference type="InterPro" id="IPR045828">
    <property type="entry name" value="PKD_Bacteroidetes"/>
</dbReference>
<evidence type="ECO:0000259" key="1">
    <source>
        <dbReference type="Pfam" id="PF19406"/>
    </source>
</evidence>
<evidence type="ECO:0000313" key="2">
    <source>
        <dbReference type="EMBL" id="MFD2592016.1"/>
    </source>
</evidence>
<feature type="domain" description="PKD-like" evidence="1">
    <location>
        <begin position="54"/>
        <end position="140"/>
    </location>
</feature>
<dbReference type="Proteomes" id="UP001597459">
    <property type="component" value="Unassembled WGS sequence"/>
</dbReference>
<name>A0ABW5N9V8_9FLAO</name>
<dbReference type="RefSeq" id="WP_378298205.1">
    <property type="nucleotide sequence ID" value="NZ_JBHULX010000029.1"/>
</dbReference>
<dbReference type="EMBL" id="JBHULX010000029">
    <property type="protein sequence ID" value="MFD2592016.1"/>
    <property type="molecule type" value="Genomic_DNA"/>
</dbReference>
<reference evidence="3" key="1">
    <citation type="journal article" date="2019" name="Int. J. Syst. Evol. Microbiol.">
        <title>The Global Catalogue of Microorganisms (GCM) 10K type strain sequencing project: providing services to taxonomists for standard genome sequencing and annotation.</title>
        <authorList>
            <consortium name="The Broad Institute Genomics Platform"/>
            <consortium name="The Broad Institute Genome Sequencing Center for Infectious Disease"/>
            <person name="Wu L."/>
            <person name="Ma J."/>
        </authorList>
    </citation>
    <scope>NUCLEOTIDE SEQUENCE [LARGE SCALE GENOMIC DNA]</scope>
    <source>
        <strain evidence="3">KCTC 42423</strain>
    </source>
</reference>
<organism evidence="2 3">
    <name type="scientific">Aquimarina hainanensis</name>
    <dbReference type="NCBI Taxonomy" id="1578017"/>
    <lineage>
        <taxon>Bacteria</taxon>
        <taxon>Pseudomonadati</taxon>
        <taxon>Bacteroidota</taxon>
        <taxon>Flavobacteriia</taxon>
        <taxon>Flavobacteriales</taxon>
        <taxon>Flavobacteriaceae</taxon>
        <taxon>Aquimarina</taxon>
    </lineage>
</organism>
<feature type="non-terminal residue" evidence="2">
    <location>
        <position position="279"/>
    </location>
</feature>